<gene>
    <name evidence="1" type="ORF">Q8F55_006617</name>
</gene>
<organism evidence="1 2">
    <name type="scientific">Vanrija albida</name>
    <dbReference type="NCBI Taxonomy" id="181172"/>
    <lineage>
        <taxon>Eukaryota</taxon>
        <taxon>Fungi</taxon>
        <taxon>Dikarya</taxon>
        <taxon>Basidiomycota</taxon>
        <taxon>Agaricomycotina</taxon>
        <taxon>Tremellomycetes</taxon>
        <taxon>Trichosporonales</taxon>
        <taxon>Trichosporonaceae</taxon>
        <taxon>Vanrija</taxon>
    </lineage>
</organism>
<proteinExistence type="predicted"/>
<name>A0ABR3PXP9_9TREE</name>
<evidence type="ECO:0000313" key="1">
    <source>
        <dbReference type="EMBL" id="KAL1407201.1"/>
    </source>
</evidence>
<dbReference type="Proteomes" id="UP001565368">
    <property type="component" value="Unassembled WGS sequence"/>
</dbReference>
<sequence length="117" mass="12906">MCPHPPAGPITFPCSDGCEHDNWQTKPENWLKLPAHLCPAHHARQCYVRLPDFLPVAVTRSTCAQHRRIVAAVLHINCMRVAIDTVRARGAEVDDAWVEAIVAAMVEHDALVLAQGV</sequence>
<accession>A0ABR3PXP9</accession>
<keyword evidence="2" id="KW-1185">Reference proteome</keyword>
<comment type="caution">
    <text evidence="1">The sequence shown here is derived from an EMBL/GenBank/DDBJ whole genome shotgun (WGS) entry which is preliminary data.</text>
</comment>
<dbReference type="RefSeq" id="XP_069207145.1">
    <property type="nucleotide sequence ID" value="XM_069355074.1"/>
</dbReference>
<evidence type="ECO:0000313" key="2">
    <source>
        <dbReference type="Proteomes" id="UP001565368"/>
    </source>
</evidence>
<dbReference type="GeneID" id="95987660"/>
<protein>
    <submittedName>
        <fullName evidence="1">Uncharacterized protein</fullName>
    </submittedName>
</protein>
<dbReference type="EMBL" id="JBBXJM010000005">
    <property type="protein sequence ID" value="KAL1407201.1"/>
    <property type="molecule type" value="Genomic_DNA"/>
</dbReference>
<reference evidence="1 2" key="1">
    <citation type="submission" date="2023-08" db="EMBL/GenBank/DDBJ databases">
        <title>Annotated Genome Sequence of Vanrija albida AlHP1.</title>
        <authorList>
            <person name="Herzog R."/>
        </authorList>
    </citation>
    <scope>NUCLEOTIDE SEQUENCE [LARGE SCALE GENOMIC DNA]</scope>
    <source>
        <strain evidence="1 2">AlHP1</strain>
    </source>
</reference>